<sequence>MELELYVIGYILYSNSSLTCSLPASSQCQRSDFQCQRRWQNVLSPELVKGPWTQEEDERVIQLVHKYGPKRWSVIAKHLHSRIGKQCRERWHNHLNPAVKKSLWTLAEDSMIYQAHKIMGNRWARISKLLPGRTDNSIKNHWNSTLKRKVENEGYLLHRSFLTSTDNSSDTSSVTSADTSSSIISTHSSLKSSSRPGDRHCHCYSTSTMQGEVLCNRCISEVKDEAMSSCPLSTLEDPGMDKEQHPPISLSQHPLVSSTPLHLLPGLLESLQMVQDPVAWASLQQMIPSLLTLEQQSSPSSGSATMLSRGVVDLSSPDLHTNTKMLTDGETCLKAEEEPECSSSNGSTPVRTLGFSPSEFFNKGPGEESTLTSTPLSAMKHPSVTSSPHPHGELAIRCSTKHNPKYYFTTGSLEPRFRTPEAIKALLLPPQTPIPFKSIHSSQDGPLGLEGPQIPICWKSERKSLVLEAWSEDSPTGPLCTQEHFQSTQIQGESLLRGAHLNSSLLGCEELGCSPEESPGDHLPIQSKSAQS</sequence>
<name>A0AA47N4X0_MERPO</name>
<dbReference type="Gene3D" id="1.10.10.60">
    <property type="entry name" value="Homeodomain-like"/>
    <property type="match status" value="2"/>
</dbReference>
<dbReference type="PROSITE" id="PS51294">
    <property type="entry name" value="HTH_MYB"/>
    <property type="match status" value="2"/>
</dbReference>
<dbReference type="InterPro" id="IPR017930">
    <property type="entry name" value="Myb_dom"/>
</dbReference>
<dbReference type="GO" id="GO:0000978">
    <property type="term" value="F:RNA polymerase II cis-regulatory region sequence-specific DNA binding"/>
    <property type="evidence" value="ECO:0007669"/>
    <property type="project" value="TreeGrafter"/>
</dbReference>
<feature type="region of interest" description="Disordered" evidence="3">
    <location>
        <begin position="511"/>
        <end position="532"/>
    </location>
</feature>
<evidence type="ECO:0000259" key="4">
    <source>
        <dbReference type="PROSITE" id="PS50090"/>
    </source>
</evidence>
<dbReference type="CDD" id="cd00167">
    <property type="entry name" value="SANT"/>
    <property type="match status" value="2"/>
</dbReference>
<dbReference type="GO" id="GO:0005634">
    <property type="term" value="C:nucleus"/>
    <property type="evidence" value="ECO:0007669"/>
    <property type="project" value="TreeGrafter"/>
</dbReference>
<gene>
    <name evidence="6" type="primary">MYBL1_1</name>
    <name evidence="6" type="ORF">N1851_007045</name>
</gene>
<dbReference type="InterPro" id="IPR050560">
    <property type="entry name" value="MYB_TF"/>
</dbReference>
<feature type="region of interest" description="Disordered" evidence="3">
    <location>
        <begin position="164"/>
        <end position="197"/>
    </location>
</feature>
<dbReference type="PROSITE" id="PS50090">
    <property type="entry name" value="MYB_LIKE"/>
    <property type="match status" value="2"/>
</dbReference>
<dbReference type="PANTHER" id="PTHR45614:SF9">
    <property type="entry name" value="MYB-RELATED PROTEIN A"/>
    <property type="match status" value="1"/>
</dbReference>
<dbReference type="AlphaFoldDB" id="A0AA47N4X0"/>
<dbReference type="SMART" id="SM00717">
    <property type="entry name" value="SANT"/>
    <property type="match status" value="2"/>
</dbReference>
<proteinExistence type="predicted"/>
<dbReference type="GO" id="GO:0000981">
    <property type="term" value="F:DNA-binding transcription factor activity, RNA polymerase II-specific"/>
    <property type="evidence" value="ECO:0007669"/>
    <property type="project" value="TreeGrafter"/>
</dbReference>
<dbReference type="Proteomes" id="UP001174136">
    <property type="component" value="Unassembled WGS sequence"/>
</dbReference>
<evidence type="ECO:0000256" key="3">
    <source>
        <dbReference type="SAM" id="MobiDB-lite"/>
    </source>
</evidence>
<dbReference type="SUPFAM" id="SSF46689">
    <property type="entry name" value="Homeodomain-like"/>
    <property type="match status" value="1"/>
</dbReference>
<evidence type="ECO:0000256" key="2">
    <source>
        <dbReference type="ARBA" id="ARBA00023125"/>
    </source>
</evidence>
<evidence type="ECO:0000256" key="1">
    <source>
        <dbReference type="ARBA" id="ARBA00022737"/>
    </source>
</evidence>
<feature type="domain" description="HTH myb-type" evidence="5">
    <location>
        <begin position="100"/>
        <end position="150"/>
    </location>
</feature>
<evidence type="ECO:0000313" key="6">
    <source>
        <dbReference type="EMBL" id="KAK0151667.1"/>
    </source>
</evidence>
<feature type="region of interest" description="Disordered" evidence="3">
    <location>
        <begin position="360"/>
        <end position="391"/>
    </location>
</feature>
<dbReference type="FunFam" id="1.10.10.60:FF:000010">
    <property type="entry name" value="Transcriptional activator Myb isoform A"/>
    <property type="match status" value="1"/>
</dbReference>
<comment type="caution">
    <text evidence="6">The sequence shown here is derived from an EMBL/GenBank/DDBJ whole genome shotgun (WGS) entry which is preliminary data.</text>
</comment>
<evidence type="ECO:0000259" key="5">
    <source>
        <dbReference type="PROSITE" id="PS51294"/>
    </source>
</evidence>
<dbReference type="Pfam" id="PF00249">
    <property type="entry name" value="Myb_DNA-binding"/>
    <property type="match status" value="2"/>
</dbReference>
<dbReference type="InterPro" id="IPR009057">
    <property type="entry name" value="Homeodomain-like_sf"/>
</dbReference>
<dbReference type="PANTHER" id="PTHR45614">
    <property type="entry name" value="MYB PROTEIN-RELATED"/>
    <property type="match status" value="1"/>
</dbReference>
<feature type="compositionally biased region" description="Low complexity" evidence="3">
    <location>
        <begin position="164"/>
        <end position="194"/>
    </location>
</feature>
<reference evidence="6" key="1">
    <citation type="journal article" date="2023" name="Front. Mar. Sci.">
        <title>A new Merluccius polli reference genome to investigate the effects of global change in West African waters.</title>
        <authorList>
            <person name="Mateo J.L."/>
            <person name="Blanco-Fernandez C."/>
            <person name="Garcia-Vazquez E."/>
            <person name="Machado-Schiaffino G."/>
        </authorList>
    </citation>
    <scope>NUCLEOTIDE SEQUENCE</scope>
    <source>
        <strain evidence="6">C29</strain>
        <tissue evidence="6">Fin</tissue>
    </source>
</reference>
<protein>
    <submittedName>
        <fullName evidence="6">Myb-related protein A</fullName>
    </submittedName>
</protein>
<dbReference type="InterPro" id="IPR001005">
    <property type="entry name" value="SANT/Myb"/>
</dbReference>
<organism evidence="6 7">
    <name type="scientific">Merluccius polli</name>
    <name type="common">Benguela hake</name>
    <name type="synonym">Merluccius cadenati</name>
    <dbReference type="NCBI Taxonomy" id="89951"/>
    <lineage>
        <taxon>Eukaryota</taxon>
        <taxon>Metazoa</taxon>
        <taxon>Chordata</taxon>
        <taxon>Craniata</taxon>
        <taxon>Vertebrata</taxon>
        <taxon>Euteleostomi</taxon>
        <taxon>Actinopterygii</taxon>
        <taxon>Neopterygii</taxon>
        <taxon>Teleostei</taxon>
        <taxon>Neoteleostei</taxon>
        <taxon>Acanthomorphata</taxon>
        <taxon>Zeiogadaria</taxon>
        <taxon>Gadariae</taxon>
        <taxon>Gadiformes</taxon>
        <taxon>Gadoidei</taxon>
        <taxon>Merlucciidae</taxon>
        <taxon>Merluccius</taxon>
    </lineage>
</organism>
<evidence type="ECO:0000313" key="7">
    <source>
        <dbReference type="Proteomes" id="UP001174136"/>
    </source>
</evidence>
<feature type="domain" description="Myb-like" evidence="4">
    <location>
        <begin position="44"/>
        <end position="95"/>
    </location>
</feature>
<accession>A0AA47N4X0</accession>
<keyword evidence="7" id="KW-1185">Reference proteome</keyword>
<feature type="domain" description="HTH myb-type" evidence="5">
    <location>
        <begin position="44"/>
        <end position="99"/>
    </location>
</feature>
<keyword evidence="1" id="KW-0677">Repeat</keyword>
<dbReference type="EMBL" id="JAOPHQ010001182">
    <property type="protein sequence ID" value="KAK0151667.1"/>
    <property type="molecule type" value="Genomic_DNA"/>
</dbReference>
<keyword evidence="2" id="KW-0238">DNA-binding</keyword>
<feature type="domain" description="Myb-like" evidence="4">
    <location>
        <begin position="96"/>
        <end position="146"/>
    </location>
</feature>